<protein>
    <submittedName>
        <fullName evidence="3">WYL domain-containing protein</fullName>
    </submittedName>
</protein>
<dbReference type="Pfam" id="PF25583">
    <property type="entry name" value="WCX"/>
    <property type="match status" value="1"/>
</dbReference>
<dbReference type="PANTHER" id="PTHR34580:SF1">
    <property type="entry name" value="PROTEIN PAFC"/>
    <property type="match status" value="1"/>
</dbReference>
<accession>A0A6C0FVM7</accession>
<dbReference type="Proteomes" id="UP000476064">
    <property type="component" value="Chromosome"/>
</dbReference>
<dbReference type="KEGG" id="plyc:GXP70_02890"/>
<feature type="domain" description="WCX" evidence="2">
    <location>
        <begin position="241"/>
        <end position="313"/>
    </location>
</feature>
<organism evidence="3 4">
    <name type="scientific">Paenibacillus lycopersici</name>
    <dbReference type="NCBI Taxonomy" id="2704462"/>
    <lineage>
        <taxon>Bacteria</taxon>
        <taxon>Bacillati</taxon>
        <taxon>Bacillota</taxon>
        <taxon>Bacilli</taxon>
        <taxon>Bacillales</taxon>
        <taxon>Paenibacillaceae</taxon>
        <taxon>Paenibacillus</taxon>
    </lineage>
</organism>
<reference evidence="3 4" key="1">
    <citation type="submission" date="2020-01" db="EMBL/GenBank/DDBJ databases">
        <title>Paenibacillus sp. nov., isolated from tomato rhizosphere.</title>
        <authorList>
            <person name="Weon H.-Y."/>
            <person name="Lee S.A."/>
        </authorList>
    </citation>
    <scope>NUCLEOTIDE SEQUENCE [LARGE SCALE GENOMIC DNA]</scope>
    <source>
        <strain evidence="3 4">12200R-189</strain>
    </source>
</reference>
<evidence type="ECO:0000313" key="3">
    <source>
        <dbReference type="EMBL" id="QHT59009.1"/>
    </source>
</evidence>
<proteinExistence type="predicted"/>
<dbReference type="AlphaFoldDB" id="A0A6C0FVM7"/>
<dbReference type="PANTHER" id="PTHR34580">
    <property type="match status" value="1"/>
</dbReference>
<keyword evidence="4" id="KW-1185">Reference proteome</keyword>
<dbReference type="InterPro" id="IPR026881">
    <property type="entry name" value="WYL_dom"/>
</dbReference>
<dbReference type="RefSeq" id="WP_162355077.1">
    <property type="nucleotide sequence ID" value="NZ_CP048209.1"/>
</dbReference>
<evidence type="ECO:0000259" key="1">
    <source>
        <dbReference type="Pfam" id="PF13280"/>
    </source>
</evidence>
<feature type="domain" description="WYL" evidence="1">
    <location>
        <begin position="148"/>
        <end position="212"/>
    </location>
</feature>
<dbReference type="Pfam" id="PF13280">
    <property type="entry name" value="WYL"/>
    <property type="match status" value="1"/>
</dbReference>
<dbReference type="InterPro" id="IPR057727">
    <property type="entry name" value="WCX_dom"/>
</dbReference>
<dbReference type="PROSITE" id="PS52050">
    <property type="entry name" value="WYL"/>
    <property type="match status" value="1"/>
</dbReference>
<dbReference type="InterPro" id="IPR051534">
    <property type="entry name" value="CBASS_pafABC_assoc_protein"/>
</dbReference>
<dbReference type="EMBL" id="CP048209">
    <property type="protein sequence ID" value="QHT59009.1"/>
    <property type="molecule type" value="Genomic_DNA"/>
</dbReference>
<gene>
    <name evidence="3" type="ORF">GXP70_02890</name>
</gene>
<name>A0A6C0FVM7_9BACL</name>
<evidence type="ECO:0000259" key="2">
    <source>
        <dbReference type="Pfam" id="PF25583"/>
    </source>
</evidence>
<sequence length="318" mass="37150">MRNDDSKAARILFGYDRLRKGFVLNKEDLADEFKVTQKTIQRDLNEIRAYIAERYIGEAVRYDTRQKGYRLVNNGGKPVSAIEVFALVKIVLESRAFNKSEMDALLNAVCGMASKPERKAFNDLILNEKFHYEPVTHGKPLLELIWDIGQCIMKKEVIEIGYTIMNGEERRRIVYPLAVVFSEFYFYLIAKFEDSEYNDPTFFRVDRIDSVKRLGRTHAYRRFEDGELKKRVQFMYGGELVRLRFLFRGPSLEAILDRFPTAVILRKDERGTVIEAEVFGKGCLIWLLGQGKQVELLGPEPLREEFRQMIRAMNEIYL</sequence>
<evidence type="ECO:0000313" key="4">
    <source>
        <dbReference type="Proteomes" id="UP000476064"/>
    </source>
</evidence>